<gene>
    <name evidence="1" type="ORF">DNFV4_01573</name>
</gene>
<dbReference type="AlphaFoldDB" id="A0AA86MY04"/>
<dbReference type="Proteomes" id="UP001179121">
    <property type="component" value="Chromosome"/>
</dbReference>
<accession>A0AA86MY04</accession>
<organism evidence="1 2">
    <name type="scientific">Nitrospira tepida</name>
    <dbReference type="NCBI Taxonomy" id="2973512"/>
    <lineage>
        <taxon>Bacteria</taxon>
        <taxon>Pseudomonadati</taxon>
        <taxon>Nitrospirota</taxon>
        <taxon>Nitrospiria</taxon>
        <taxon>Nitrospirales</taxon>
        <taxon>Nitrospiraceae</taxon>
        <taxon>Nitrospira</taxon>
    </lineage>
</organism>
<proteinExistence type="predicted"/>
<reference evidence="1" key="1">
    <citation type="submission" date="2022-10" db="EMBL/GenBank/DDBJ databases">
        <authorList>
            <person name="Koch H."/>
        </authorList>
    </citation>
    <scope>NUCLEOTIDE SEQUENCE</scope>
    <source>
        <strain evidence="1">DNF</strain>
    </source>
</reference>
<evidence type="ECO:0000313" key="1">
    <source>
        <dbReference type="EMBL" id="CAI4031144.1"/>
    </source>
</evidence>
<evidence type="ECO:0000313" key="2">
    <source>
        <dbReference type="Proteomes" id="UP001179121"/>
    </source>
</evidence>
<protein>
    <submittedName>
        <fullName evidence="1">Uncharacterized protein</fullName>
    </submittedName>
</protein>
<name>A0AA86MY04_9BACT</name>
<sequence length="101" mass="11297">MLRAFAMAHFRFTLEPVDRLALHPRNPGNTLRGAFGATFKRLVCPTPADCRQTCAMKATCPYGQIFEPSPPPGGERFQPKLRLSFIPLSHASLRTHTCERS</sequence>
<dbReference type="EMBL" id="OX365700">
    <property type="protein sequence ID" value="CAI4031144.1"/>
    <property type="molecule type" value="Genomic_DNA"/>
</dbReference>
<dbReference type="KEGG" id="nti:DNFV4_01573"/>
<keyword evidence="2" id="KW-1185">Reference proteome</keyword>